<dbReference type="EMBL" id="VTER01000010">
    <property type="protein sequence ID" value="TYS45622.1"/>
    <property type="molecule type" value="Genomic_DNA"/>
</dbReference>
<evidence type="ECO:0000313" key="3">
    <source>
        <dbReference type="Proteomes" id="UP000322139"/>
    </source>
</evidence>
<dbReference type="AlphaFoldDB" id="A0A5D4R7Q4"/>
<sequence length="356" mass="41221">MRYSYNQFEVEIKRLRDYIQEINNHGTLLTKIIKFEKEGKDSSVEELVLETKQLLIDYYKKENKVFTYNSIIVSLYGLLESFIENLIKEYIDYLSQSIPNYNDLPEPIKNNHYLFSADLINNLSLPKYKDKITKELIVSNLYSCSNCKGLKNYTLNIEAFTQHNYNFRDQTINAFFSAVGVSNITSLLLSFQQFKDYLDNEDIRPEEAFKLLNDLAERRNRVAHGTEENDILDLEQLSRYVDYIEKLANCLNEVIAIQAIPHLVQSGDNITLLGQPLRIFSDKTLGIELEGVIISKGSTLFLMREDGKYSSTVINSIQINNDEFTDIDATKEKFQVAINISKKIKETDIVYLVNKC</sequence>
<dbReference type="RefSeq" id="WP_148976163.1">
    <property type="nucleotide sequence ID" value="NZ_VTER01000010.1"/>
</dbReference>
<accession>A0A5D4R7Q4</accession>
<reference evidence="2 3" key="1">
    <citation type="submission" date="2019-08" db="EMBL/GenBank/DDBJ databases">
        <title>Bacillus genomes from the desert of Cuatro Cienegas, Coahuila.</title>
        <authorList>
            <person name="Olmedo-Alvarez G."/>
        </authorList>
    </citation>
    <scope>NUCLEOTIDE SEQUENCE [LARGE SCALE GENOMIC DNA]</scope>
    <source>
        <strain evidence="2 3">CH446_14T</strain>
    </source>
</reference>
<feature type="domain" description="RiboL-PSP-HEPN" evidence="1">
    <location>
        <begin position="61"/>
        <end position="255"/>
    </location>
</feature>
<organism evidence="2 3">
    <name type="scientific">Bacillus infantis</name>
    <dbReference type="NCBI Taxonomy" id="324767"/>
    <lineage>
        <taxon>Bacteria</taxon>
        <taxon>Bacillati</taxon>
        <taxon>Bacillota</taxon>
        <taxon>Bacilli</taxon>
        <taxon>Bacillales</taxon>
        <taxon>Bacillaceae</taxon>
        <taxon>Bacillus</taxon>
    </lineage>
</organism>
<proteinExistence type="predicted"/>
<protein>
    <recommendedName>
        <fullName evidence="1">RiboL-PSP-HEPN domain-containing protein</fullName>
    </recommendedName>
</protein>
<comment type="caution">
    <text evidence="2">The sequence shown here is derived from an EMBL/GenBank/DDBJ whole genome shotgun (WGS) entry which is preliminary data.</text>
</comment>
<dbReference type="Proteomes" id="UP000322139">
    <property type="component" value="Unassembled WGS sequence"/>
</dbReference>
<dbReference type="InterPro" id="IPR041519">
    <property type="entry name" value="HEPN_RiboL-PSP"/>
</dbReference>
<name>A0A5D4R7Q4_9BACI</name>
<gene>
    <name evidence="2" type="ORF">FZD51_18775</name>
</gene>
<evidence type="ECO:0000313" key="2">
    <source>
        <dbReference type="EMBL" id="TYS45622.1"/>
    </source>
</evidence>
<dbReference type="Pfam" id="PF18735">
    <property type="entry name" value="HEPN_RiboL-PSP"/>
    <property type="match status" value="1"/>
</dbReference>
<evidence type="ECO:0000259" key="1">
    <source>
        <dbReference type="Pfam" id="PF18735"/>
    </source>
</evidence>